<dbReference type="SUPFAM" id="SSF47598">
    <property type="entry name" value="Ribbon-helix-helix"/>
    <property type="match status" value="1"/>
</dbReference>
<keyword evidence="3" id="KW-1185">Reference proteome</keyword>
<dbReference type="AlphaFoldDB" id="A0A2S5JEA8"/>
<comment type="caution">
    <text evidence="2">The sequence shown here is derived from an EMBL/GenBank/DDBJ whole genome shotgun (WGS) entry which is preliminary data.</text>
</comment>
<dbReference type="InterPro" id="IPR002145">
    <property type="entry name" value="CopG"/>
</dbReference>
<dbReference type="RefSeq" id="WP_104072367.1">
    <property type="nucleotide sequence ID" value="NZ_PRDS01000009.1"/>
</dbReference>
<dbReference type="EMBL" id="PRDS01000009">
    <property type="protein sequence ID" value="PPB79834.1"/>
    <property type="molecule type" value="Genomic_DNA"/>
</dbReference>
<reference evidence="2 3" key="1">
    <citation type="submission" date="2018-01" db="EMBL/GenBank/DDBJ databases">
        <title>Genomic Encyclopedia of Archaeal and Bacterial Type Strains, Phase II (KMG-II): from individual species to whole genera.</title>
        <authorList>
            <person name="Goeker M."/>
        </authorList>
    </citation>
    <scope>NUCLEOTIDE SEQUENCE [LARGE SCALE GENOMIC DNA]</scope>
    <source>
        <strain evidence="2 3">DSM 12048</strain>
    </source>
</reference>
<dbReference type="Proteomes" id="UP000239736">
    <property type="component" value="Unassembled WGS sequence"/>
</dbReference>
<evidence type="ECO:0000313" key="3">
    <source>
        <dbReference type="Proteomes" id="UP000239736"/>
    </source>
</evidence>
<evidence type="ECO:0000259" key="1">
    <source>
        <dbReference type="Pfam" id="PF01402"/>
    </source>
</evidence>
<gene>
    <name evidence="2" type="ORF">LV82_02627</name>
</gene>
<proteinExistence type="predicted"/>
<dbReference type="InterPro" id="IPR010985">
    <property type="entry name" value="Ribbon_hlx_hlx"/>
</dbReference>
<evidence type="ECO:0000313" key="2">
    <source>
        <dbReference type="EMBL" id="PPB79834.1"/>
    </source>
</evidence>
<dbReference type="Gene3D" id="1.10.1220.10">
    <property type="entry name" value="Met repressor-like"/>
    <property type="match status" value="1"/>
</dbReference>
<dbReference type="InterPro" id="IPR013321">
    <property type="entry name" value="Arc_rbn_hlx_hlx"/>
</dbReference>
<dbReference type="GO" id="GO:0006355">
    <property type="term" value="P:regulation of DNA-templated transcription"/>
    <property type="evidence" value="ECO:0007669"/>
    <property type="project" value="InterPro"/>
</dbReference>
<dbReference type="Pfam" id="PF01402">
    <property type="entry name" value="RHH_1"/>
    <property type="match status" value="1"/>
</dbReference>
<accession>A0A2S5JEA8</accession>
<organism evidence="2 3">
    <name type="scientific">Albidovulum inexpectatum</name>
    <dbReference type="NCBI Taxonomy" id="196587"/>
    <lineage>
        <taxon>Bacteria</taxon>
        <taxon>Pseudomonadati</taxon>
        <taxon>Pseudomonadota</taxon>
        <taxon>Alphaproteobacteria</taxon>
        <taxon>Rhodobacterales</taxon>
        <taxon>Paracoccaceae</taxon>
        <taxon>Albidovulum</taxon>
    </lineage>
</organism>
<dbReference type="CDD" id="cd22231">
    <property type="entry name" value="RHH_NikR_HicB-like"/>
    <property type="match status" value="1"/>
</dbReference>
<name>A0A2S5JEA8_9RHOB</name>
<dbReference type="OrthoDB" id="9806294at2"/>
<protein>
    <submittedName>
        <fullName evidence="2">Ribbon-helix-helix CopG family protein</fullName>
    </submittedName>
</protein>
<feature type="domain" description="Ribbon-helix-helix protein CopG" evidence="1">
    <location>
        <begin position="4"/>
        <end position="33"/>
    </location>
</feature>
<sequence>MQTTTIKIPDDELAEIDRLWKERGFSSRSAFLRYAGLHFEESHHDEAEFRLLADAVFTLHQIRRAQIGRLHLLKKKDLKAVSTLLSRIADAMASLAERP</sequence>